<feature type="transmembrane region" description="Helical" evidence="2">
    <location>
        <begin position="9"/>
        <end position="29"/>
    </location>
</feature>
<gene>
    <name evidence="3" type="ORF">FED44_03475</name>
</gene>
<organism evidence="3 4">
    <name type="scientific">Microbispora triticiradicis</name>
    <dbReference type="NCBI Taxonomy" id="2200763"/>
    <lineage>
        <taxon>Bacteria</taxon>
        <taxon>Bacillati</taxon>
        <taxon>Actinomycetota</taxon>
        <taxon>Actinomycetes</taxon>
        <taxon>Streptosporangiales</taxon>
        <taxon>Streptosporangiaceae</taxon>
        <taxon>Microbispora</taxon>
    </lineage>
</organism>
<keyword evidence="1" id="KW-0175">Coiled coil</keyword>
<evidence type="ECO:0000313" key="4">
    <source>
        <dbReference type="Proteomes" id="UP000309033"/>
    </source>
</evidence>
<sequence>MKRANRKDLIWQTLAGIAVLGPLGMILFIALSGRWPGPSSILLWSLGPAGFSILAGAGVAIYTMLDYRKRVRAAKEDPVERLRRRISRVNDAFAKATTLMDELRRDLEAQQATREALLAEAERQQQLLAINEEEAEKIRQILTNETKETIRAERRREWLFFLLGFAASAAASVPIGIWVNHIS</sequence>
<dbReference type="OrthoDB" id="3542903at2"/>
<name>A0A5R8ZML7_9ACTN</name>
<keyword evidence="2" id="KW-1133">Transmembrane helix</keyword>
<evidence type="ECO:0000256" key="2">
    <source>
        <dbReference type="SAM" id="Phobius"/>
    </source>
</evidence>
<reference evidence="3" key="1">
    <citation type="submission" date="2019-05" db="EMBL/GenBank/DDBJ databases">
        <title>Isolation, diversity and antifungal activity of Actinobacteria from wheat.</title>
        <authorList>
            <person name="Yu B."/>
        </authorList>
    </citation>
    <scope>NUCLEOTIDE SEQUENCE [LARGE SCALE GENOMIC DNA]</scope>
    <source>
        <strain evidence="3">NEAU-HEGS1-5</strain>
    </source>
</reference>
<proteinExistence type="predicted"/>
<feature type="transmembrane region" description="Helical" evidence="2">
    <location>
        <begin position="41"/>
        <end position="65"/>
    </location>
</feature>
<evidence type="ECO:0000256" key="1">
    <source>
        <dbReference type="SAM" id="Coils"/>
    </source>
</evidence>
<keyword evidence="2" id="KW-0472">Membrane</keyword>
<dbReference type="EMBL" id="VANP01000001">
    <property type="protein sequence ID" value="TLP66534.1"/>
    <property type="molecule type" value="Genomic_DNA"/>
</dbReference>
<keyword evidence="2" id="KW-0812">Transmembrane</keyword>
<accession>A0A5R8ZML7</accession>
<evidence type="ECO:0000313" key="3">
    <source>
        <dbReference type="EMBL" id="TLP66534.1"/>
    </source>
</evidence>
<comment type="caution">
    <text evidence="3">The sequence shown here is derived from an EMBL/GenBank/DDBJ whole genome shotgun (WGS) entry which is preliminary data.</text>
</comment>
<dbReference type="Proteomes" id="UP000309033">
    <property type="component" value="Unassembled WGS sequence"/>
</dbReference>
<protein>
    <submittedName>
        <fullName evidence="3">Uncharacterized protein</fullName>
    </submittedName>
</protein>
<feature type="transmembrane region" description="Helical" evidence="2">
    <location>
        <begin position="158"/>
        <end position="179"/>
    </location>
</feature>
<keyword evidence="4" id="KW-1185">Reference proteome</keyword>
<dbReference type="AlphaFoldDB" id="A0A5R8ZML7"/>
<feature type="coiled-coil region" evidence="1">
    <location>
        <begin position="93"/>
        <end position="138"/>
    </location>
</feature>